<feature type="region of interest" description="Disordered" evidence="1">
    <location>
        <begin position="114"/>
        <end position="183"/>
    </location>
</feature>
<sequence length="183" mass="21123">MFQRRQQEIQCIKPLRRLQQLTMMQALTMYSMDKIFFFNKKIKKKKKHKENASVFDLRRMLNPDSDDENAGGMRMEVSEDGTNYSPVHLLPPVLRSCRAIQLEVDRMNRNFRSHLSRNDESAANAPKPDTNPSHDAKTETENDDDDDDDDDDQDNANSNAEVQVQVIGQIMETSVDSSTADWQ</sequence>
<feature type="non-terminal residue" evidence="2">
    <location>
        <position position="183"/>
    </location>
</feature>
<dbReference type="EMBL" id="ASPP01026791">
    <property type="protein sequence ID" value="ETO06792.1"/>
    <property type="molecule type" value="Genomic_DNA"/>
</dbReference>
<gene>
    <name evidence="2" type="ORF">RFI_30600</name>
</gene>
<evidence type="ECO:0000256" key="1">
    <source>
        <dbReference type="SAM" id="MobiDB-lite"/>
    </source>
</evidence>
<accession>X6M067</accession>
<evidence type="ECO:0000313" key="3">
    <source>
        <dbReference type="Proteomes" id="UP000023152"/>
    </source>
</evidence>
<protein>
    <submittedName>
        <fullName evidence="2">Uncharacterized protein</fullName>
    </submittedName>
</protein>
<proteinExistence type="predicted"/>
<evidence type="ECO:0000313" key="2">
    <source>
        <dbReference type="EMBL" id="ETO06792.1"/>
    </source>
</evidence>
<feature type="compositionally biased region" description="Acidic residues" evidence="1">
    <location>
        <begin position="141"/>
        <end position="154"/>
    </location>
</feature>
<dbReference type="AlphaFoldDB" id="X6M067"/>
<name>X6M067_RETFI</name>
<keyword evidence="3" id="KW-1185">Reference proteome</keyword>
<feature type="compositionally biased region" description="Polar residues" evidence="1">
    <location>
        <begin position="171"/>
        <end position="183"/>
    </location>
</feature>
<comment type="caution">
    <text evidence="2">The sequence shown here is derived from an EMBL/GenBank/DDBJ whole genome shotgun (WGS) entry which is preliminary data.</text>
</comment>
<organism evidence="2 3">
    <name type="scientific">Reticulomyxa filosa</name>
    <dbReference type="NCBI Taxonomy" id="46433"/>
    <lineage>
        <taxon>Eukaryota</taxon>
        <taxon>Sar</taxon>
        <taxon>Rhizaria</taxon>
        <taxon>Retaria</taxon>
        <taxon>Foraminifera</taxon>
        <taxon>Monothalamids</taxon>
        <taxon>Reticulomyxidae</taxon>
        <taxon>Reticulomyxa</taxon>
    </lineage>
</organism>
<reference evidence="2 3" key="1">
    <citation type="journal article" date="2013" name="Curr. Biol.">
        <title>The Genome of the Foraminiferan Reticulomyxa filosa.</title>
        <authorList>
            <person name="Glockner G."/>
            <person name="Hulsmann N."/>
            <person name="Schleicher M."/>
            <person name="Noegel A.A."/>
            <person name="Eichinger L."/>
            <person name="Gallinger C."/>
            <person name="Pawlowski J."/>
            <person name="Sierra R."/>
            <person name="Euteneuer U."/>
            <person name="Pillet L."/>
            <person name="Moustafa A."/>
            <person name="Platzer M."/>
            <person name="Groth M."/>
            <person name="Szafranski K."/>
            <person name="Schliwa M."/>
        </authorList>
    </citation>
    <scope>NUCLEOTIDE SEQUENCE [LARGE SCALE GENOMIC DNA]</scope>
</reference>
<dbReference type="Proteomes" id="UP000023152">
    <property type="component" value="Unassembled WGS sequence"/>
</dbReference>